<evidence type="ECO:0000313" key="2">
    <source>
        <dbReference type="EMBL" id="ETO29585.1"/>
    </source>
</evidence>
<dbReference type="AlphaFoldDB" id="X6NTH5"/>
<sequence>DSNDQSHENRAKSPKQSKVKLFDNIKCVESMRCKQVYLFHGVNDDIIPLQHSEALENKILQVQQQSANEKEGEYFQVVKLFRLNNRGHNDIDITQDVAVKLHRAIVADKTKASDGNKSDSQQDRSRQSDNVLKLKDCVNKLCDSEQRIVYDVKHLINNWYYYTNFILCLSFSKCYLSEREKKPTKSSYKLPKEKKSRKEYLEKRKRKKNTQKKIN</sequence>
<reference evidence="2 3" key="1">
    <citation type="journal article" date="2013" name="Curr. Biol.">
        <title>The Genome of the Foraminiferan Reticulomyxa filosa.</title>
        <authorList>
            <person name="Glockner G."/>
            <person name="Hulsmann N."/>
            <person name="Schleicher M."/>
            <person name="Noegel A.A."/>
            <person name="Eichinger L."/>
            <person name="Gallinger C."/>
            <person name="Pawlowski J."/>
            <person name="Sierra R."/>
            <person name="Euteneuer U."/>
            <person name="Pillet L."/>
            <person name="Moustafa A."/>
            <person name="Platzer M."/>
            <person name="Groth M."/>
            <person name="Szafranski K."/>
            <person name="Schliwa M."/>
        </authorList>
    </citation>
    <scope>NUCLEOTIDE SEQUENCE [LARGE SCALE GENOMIC DNA]</scope>
</reference>
<feature type="non-terminal residue" evidence="2">
    <location>
        <position position="1"/>
    </location>
</feature>
<protein>
    <submittedName>
        <fullName evidence="2">Uncharacterized protein</fullName>
    </submittedName>
</protein>
<proteinExistence type="predicted"/>
<feature type="compositionally biased region" description="Basic residues" evidence="1">
    <location>
        <begin position="203"/>
        <end position="215"/>
    </location>
</feature>
<name>X6NTH5_RETFI</name>
<dbReference type="EMBL" id="ASPP01005967">
    <property type="protein sequence ID" value="ETO29585.1"/>
    <property type="molecule type" value="Genomic_DNA"/>
</dbReference>
<feature type="compositionally biased region" description="Basic and acidic residues" evidence="1">
    <location>
        <begin position="190"/>
        <end position="202"/>
    </location>
</feature>
<keyword evidence="3" id="KW-1185">Reference proteome</keyword>
<dbReference type="Proteomes" id="UP000023152">
    <property type="component" value="Unassembled WGS sequence"/>
</dbReference>
<comment type="caution">
    <text evidence="2">The sequence shown here is derived from an EMBL/GenBank/DDBJ whole genome shotgun (WGS) entry which is preliminary data.</text>
</comment>
<evidence type="ECO:0000313" key="3">
    <source>
        <dbReference type="Proteomes" id="UP000023152"/>
    </source>
</evidence>
<gene>
    <name evidence="2" type="ORF">RFI_07534</name>
</gene>
<organism evidence="2 3">
    <name type="scientific">Reticulomyxa filosa</name>
    <dbReference type="NCBI Taxonomy" id="46433"/>
    <lineage>
        <taxon>Eukaryota</taxon>
        <taxon>Sar</taxon>
        <taxon>Rhizaria</taxon>
        <taxon>Retaria</taxon>
        <taxon>Foraminifera</taxon>
        <taxon>Monothalamids</taxon>
        <taxon>Reticulomyxidae</taxon>
        <taxon>Reticulomyxa</taxon>
    </lineage>
</organism>
<dbReference type="OrthoDB" id="446723at2759"/>
<evidence type="ECO:0000256" key="1">
    <source>
        <dbReference type="SAM" id="MobiDB-lite"/>
    </source>
</evidence>
<feature type="region of interest" description="Disordered" evidence="1">
    <location>
        <begin position="178"/>
        <end position="215"/>
    </location>
</feature>
<accession>X6NTH5</accession>